<evidence type="ECO:0000313" key="6">
    <source>
        <dbReference type="WBParaSite" id="PSAMB.scaffold1007size37330.g10297.t1"/>
    </source>
</evidence>
<comment type="subcellular location">
    <subcellularLocation>
        <location evidence="1">Membrane</location>
        <topology evidence="1">Multi-pass membrane protein</topology>
    </subcellularLocation>
</comment>
<evidence type="ECO:0000256" key="2">
    <source>
        <dbReference type="SAM" id="MobiDB-lite"/>
    </source>
</evidence>
<feature type="transmembrane region" description="Helical" evidence="3">
    <location>
        <begin position="621"/>
        <end position="643"/>
    </location>
</feature>
<evidence type="ECO:0000256" key="1">
    <source>
        <dbReference type="ARBA" id="ARBA00004141"/>
    </source>
</evidence>
<dbReference type="WBParaSite" id="PSAMB.scaffold1007size37330.g10297.t1">
    <property type="protein sequence ID" value="PSAMB.scaffold1007size37330.g10297.t1"/>
    <property type="gene ID" value="PSAMB.scaffold1007size37330.g10297"/>
</dbReference>
<dbReference type="GO" id="GO:0008028">
    <property type="term" value="F:monocarboxylic acid transmembrane transporter activity"/>
    <property type="evidence" value="ECO:0007669"/>
    <property type="project" value="TreeGrafter"/>
</dbReference>
<keyword evidence="3" id="KW-0472">Membrane</keyword>
<feature type="region of interest" description="Disordered" evidence="2">
    <location>
        <begin position="236"/>
        <end position="263"/>
    </location>
</feature>
<proteinExistence type="predicted"/>
<feature type="transmembrane region" description="Helical" evidence="3">
    <location>
        <begin position="76"/>
        <end position="93"/>
    </location>
</feature>
<dbReference type="InterPro" id="IPR020846">
    <property type="entry name" value="MFS_dom"/>
</dbReference>
<dbReference type="Proteomes" id="UP000887566">
    <property type="component" value="Unplaced"/>
</dbReference>
<feature type="transmembrane region" description="Helical" evidence="3">
    <location>
        <begin position="166"/>
        <end position="186"/>
    </location>
</feature>
<keyword evidence="3" id="KW-0812">Transmembrane</keyword>
<feature type="region of interest" description="Disordered" evidence="2">
    <location>
        <begin position="283"/>
        <end position="304"/>
    </location>
</feature>
<dbReference type="PANTHER" id="PTHR11360:SF286">
    <property type="entry name" value="GH22266P"/>
    <property type="match status" value="1"/>
</dbReference>
<dbReference type="SUPFAM" id="SSF103473">
    <property type="entry name" value="MFS general substrate transporter"/>
    <property type="match status" value="1"/>
</dbReference>
<dbReference type="AlphaFoldDB" id="A0A914UGN1"/>
<feature type="transmembrane region" description="Helical" evidence="3">
    <location>
        <begin position="587"/>
        <end position="609"/>
    </location>
</feature>
<dbReference type="InterPro" id="IPR050327">
    <property type="entry name" value="Proton-linked_MCT"/>
</dbReference>
<keyword evidence="3" id="KW-1133">Transmembrane helix</keyword>
<dbReference type="Gene3D" id="1.20.1250.20">
    <property type="entry name" value="MFS general substrate transporter like domains"/>
    <property type="match status" value="2"/>
</dbReference>
<dbReference type="PANTHER" id="PTHR11360">
    <property type="entry name" value="MONOCARBOXYLATE TRANSPORTER"/>
    <property type="match status" value="1"/>
</dbReference>
<evidence type="ECO:0000256" key="3">
    <source>
        <dbReference type="SAM" id="Phobius"/>
    </source>
</evidence>
<dbReference type="InterPro" id="IPR011701">
    <property type="entry name" value="MFS"/>
</dbReference>
<sequence length="720" mass="78474">PPDGGYGWVIVLAAFFSNFVVDGMANCFAVFLPEYQRFFNSSKGTTALVGSLLIGSYLLIGPVAGGLVNKYGARPVVMAGAVISTVAIVVSVYSTNIFIFMIIFGVCGGIGFGLIYLPAIVMVGYYFEKKRALATGIAVAGSGVGTFVFPPLAVILIEHFGWQGTLWLLSGLVLNCAVFGALYLPLESRRDPTELQRKLSTQGAQLKNALSRMSFAVSNIGSEMDMRPASVISKQQNGEQPAMLSPDTPARRFHPTPIGRKNSLSKSDLETFARIRSALSECEDGLSRADGESPSSPVKTQLSPIEEHRPLAKSRSGSTHHAPIFVPPRSRKTTLTSQISDYSRLNLNTMSRRDLVATNQISRLSARSYAQSLSRINGSQPLKAAQSLFSVQGVDPKEFTRPMSRRDIFLQGSITNLPEFKEEGGNFKNFRESQISIPMAVLKHDDLVDGPLPVDFIGDDDFYEEPAPFLCGAPAAVRNVFAEMVDVSLLRDPVMVLLCVSNILGMLGFYVPFVFYVDMAMKNEIAEAQASLLLSYIGITNTLGRIFFGWFADQGWVSALTINNAALVACGIITLACPLLTTYYLMVAYAIIFGFIISSYICLTSIILSDLLGVERLTNSFGLLVVSRGIACLIGSPIAGTVYDLTQSYFMSFFFAGLLILGAGLVSCAIPWIVWRRKKKENNYAQDHDDHEMGKLAVVLEHLSEEDEESAASKENNTNF</sequence>
<feature type="transmembrane region" description="Helical" evidence="3">
    <location>
        <begin position="560"/>
        <end position="581"/>
    </location>
</feature>
<feature type="transmembrane region" description="Helical" evidence="3">
    <location>
        <begin position="494"/>
        <end position="516"/>
    </location>
</feature>
<keyword evidence="5" id="KW-1185">Reference proteome</keyword>
<dbReference type="CDD" id="cd17352">
    <property type="entry name" value="MFS_MCT_SLC16"/>
    <property type="match status" value="1"/>
</dbReference>
<dbReference type="Pfam" id="PF07690">
    <property type="entry name" value="MFS_1"/>
    <property type="match status" value="2"/>
</dbReference>
<organism evidence="5 6">
    <name type="scientific">Plectus sambesii</name>
    <dbReference type="NCBI Taxonomy" id="2011161"/>
    <lineage>
        <taxon>Eukaryota</taxon>
        <taxon>Metazoa</taxon>
        <taxon>Ecdysozoa</taxon>
        <taxon>Nematoda</taxon>
        <taxon>Chromadorea</taxon>
        <taxon>Plectida</taxon>
        <taxon>Plectina</taxon>
        <taxon>Plectoidea</taxon>
        <taxon>Plectidae</taxon>
        <taxon>Plectus</taxon>
    </lineage>
</organism>
<feature type="transmembrane region" description="Helical" evidence="3">
    <location>
        <begin position="139"/>
        <end position="160"/>
    </location>
</feature>
<feature type="transmembrane region" description="Helical" evidence="3">
    <location>
        <begin position="7"/>
        <end position="32"/>
    </location>
</feature>
<feature type="transmembrane region" description="Helical" evidence="3">
    <location>
        <begin position="44"/>
        <end position="64"/>
    </location>
</feature>
<evidence type="ECO:0000313" key="5">
    <source>
        <dbReference type="Proteomes" id="UP000887566"/>
    </source>
</evidence>
<protein>
    <submittedName>
        <fullName evidence="6">Major facilitator superfamily (MFS) profile domain-containing protein</fullName>
    </submittedName>
</protein>
<dbReference type="PROSITE" id="PS50850">
    <property type="entry name" value="MFS"/>
    <property type="match status" value="1"/>
</dbReference>
<dbReference type="GO" id="GO:0016020">
    <property type="term" value="C:membrane"/>
    <property type="evidence" value="ECO:0007669"/>
    <property type="project" value="UniProtKB-SubCell"/>
</dbReference>
<name>A0A914UGN1_9BILA</name>
<dbReference type="InterPro" id="IPR036259">
    <property type="entry name" value="MFS_trans_sf"/>
</dbReference>
<feature type="transmembrane region" description="Helical" evidence="3">
    <location>
        <begin position="99"/>
        <end position="127"/>
    </location>
</feature>
<reference evidence="6" key="1">
    <citation type="submission" date="2022-11" db="UniProtKB">
        <authorList>
            <consortium name="WormBaseParasite"/>
        </authorList>
    </citation>
    <scope>IDENTIFICATION</scope>
</reference>
<evidence type="ECO:0000259" key="4">
    <source>
        <dbReference type="PROSITE" id="PS50850"/>
    </source>
</evidence>
<accession>A0A914UGN1</accession>
<feature type="transmembrane region" description="Helical" evidence="3">
    <location>
        <begin position="649"/>
        <end position="675"/>
    </location>
</feature>
<feature type="domain" description="Major facilitator superfamily (MFS) profile" evidence="4">
    <location>
        <begin position="10"/>
        <end position="679"/>
    </location>
</feature>
<feature type="compositionally biased region" description="Polar residues" evidence="2">
    <location>
        <begin position="293"/>
        <end position="303"/>
    </location>
</feature>